<evidence type="ECO:0000313" key="2">
    <source>
        <dbReference type="Proteomes" id="UP000287502"/>
    </source>
</evidence>
<accession>A0A3R5UW39</accession>
<reference evidence="1 2" key="1">
    <citation type="submission" date="2019-01" db="EMBL/GenBank/DDBJ databases">
        <title>Geovibrio thiophilus DSM 11263, complete genome.</title>
        <authorList>
            <person name="Spring S."/>
            <person name="Bunk B."/>
            <person name="Sproer C."/>
        </authorList>
    </citation>
    <scope>NUCLEOTIDE SEQUENCE [LARGE SCALE GENOMIC DNA]</scope>
    <source>
        <strain evidence="1 2">DSM 11263</strain>
    </source>
</reference>
<gene>
    <name evidence="1" type="ORF">EP073_12065</name>
</gene>
<organism evidence="1 2">
    <name type="scientific">Geovibrio thiophilus</name>
    <dbReference type="NCBI Taxonomy" id="139438"/>
    <lineage>
        <taxon>Bacteria</taxon>
        <taxon>Pseudomonadati</taxon>
        <taxon>Deferribacterota</taxon>
        <taxon>Deferribacteres</taxon>
        <taxon>Deferribacterales</taxon>
        <taxon>Geovibrionaceae</taxon>
        <taxon>Geovibrio</taxon>
    </lineage>
</organism>
<dbReference type="AlphaFoldDB" id="A0A3R5UW39"/>
<dbReference type="OrthoDB" id="9784432at2"/>
<protein>
    <submittedName>
        <fullName evidence="1">Uncharacterized protein</fullName>
    </submittedName>
</protein>
<proteinExistence type="predicted"/>
<evidence type="ECO:0000313" key="1">
    <source>
        <dbReference type="EMBL" id="QAR34112.1"/>
    </source>
</evidence>
<dbReference type="KEGG" id="gtl:EP073_12065"/>
<dbReference type="Proteomes" id="UP000287502">
    <property type="component" value="Chromosome"/>
</dbReference>
<dbReference type="EMBL" id="CP035108">
    <property type="protein sequence ID" value="QAR34112.1"/>
    <property type="molecule type" value="Genomic_DNA"/>
</dbReference>
<name>A0A3R5UW39_9BACT</name>
<keyword evidence="2" id="KW-1185">Reference proteome</keyword>
<dbReference type="RefSeq" id="WP_128467417.1">
    <property type="nucleotide sequence ID" value="NZ_CP035108.1"/>
</dbReference>
<sequence>MAEFIFLNPTPNLLKVADYVKFSGRSVRIASNNQFPPITSANLHIFHGGTYSTARKNANPEEVPADFCMKMKKNIFNFLYGGKIRGELANLGESFEHGNITDLCLMKTLGIYSHDIKSTQDESVTHQTLLSEYPKSFIVTGYMESLSGTEKMQMYDTDFDLKEAFGNDFFVVFTKNDRLEVCAHGNRLITIGRKNTEHINTLAESFPMLKQFSFKRVKELVISRNRQPWAYKVIDKRIILLNDFSYFSLSLKLPDLWYEKAGKLLCSEKLR</sequence>